<comment type="subunit">
    <text evidence="6">RNAP is composed of a core of 2 alpha, a beta and a beta' subunits. The core is associated with a delta subunit and one of several sigma factors.</text>
</comment>
<keyword evidence="10" id="KW-1185">Reference proteome</keyword>
<dbReference type="NCBIfam" id="TIGR04567">
    <property type="entry name" value="RNAP_delt_lowGC"/>
    <property type="match status" value="1"/>
</dbReference>
<keyword evidence="5 6" id="KW-0804">Transcription</keyword>
<feature type="domain" description="HTH HARE-type" evidence="8">
    <location>
        <begin position="14"/>
        <end position="81"/>
    </location>
</feature>
<gene>
    <name evidence="6 9" type="primary">rpoE</name>
    <name evidence="9" type="ORF">ACFPTR_01745</name>
</gene>
<dbReference type="RefSeq" id="WP_270896632.1">
    <property type="nucleotide sequence ID" value="NZ_JBHSPF010000009.1"/>
</dbReference>
<organism evidence="9 10">
    <name type="scientific">Aliibacillus thermotolerans</name>
    <dbReference type="NCBI Taxonomy" id="1834418"/>
    <lineage>
        <taxon>Bacteria</taxon>
        <taxon>Bacillati</taxon>
        <taxon>Bacillota</taxon>
        <taxon>Bacilli</taxon>
        <taxon>Bacillales</taxon>
        <taxon>Bacillaceae</taxon>
        <taxon>Aliibacillus</taxon>
    </lineage>
</organism>
<evidence type="ECO:0000256" key="6">
    <source>
        <dbReference type="HAMAP-Rule" id="MF_00357"/>
    </source>
</evidence>
<comment type="function">
    <text evidence="6">Participates in both the initiation and recycling phases of transcription. In the presence of the delta subunit, RNAP displays an increased specificity of transcription, a decreased affinity for nucleic acids, and an increased efficiency of RNA synthesis because of enhanced recycling.</text>
</comment>
<name>A0ABW0U2J5_9BACI</name>
<feature type="region of interest" description="Disordered" evidence="7">
    <location>
        <begin position="111"/>
        <end position="154"/>
    </location>
</feature>
<evidence type="ECO:0000313" key="9">
    <source>
        <dbReference type="EMBL" id="MFC5627621.1"/>
    </source>
</evidence>
<comment type="caution">
    <text evidence="9">The sequence shown here is derived from an EMBL/GenBank/DDBJ whole genome shotgun (WGS) entry which is preliminary data.</text>
</comment>
<dbReference type="InterPro" id="IPR029757">
    <property type="entry name" value="RpoE"/>
</dbReference>
<dbReference type="Gene3D" id="1.10.10.1250">
    <property type="entry name" value="RNA polymerase, subunit delta, N-terminal domain"/>
    <property type="match status" value="1"/>
</dbReference>
<proteinExistence type="inferred from homology"/>
<protein>
    <recommendedName>
        <fullName evidence="6">Probable DNA-directed RNA polymerase subunit delta</fullName>
    </recommendedName>
    <alternativeName>
        <fullName evidence="6">RNAP delta factor</fullName>
    </alternativeName>
</protein>
<reference evidence="10" key="1">
    <citation type="journal article" date="2019" name="Int. J. Syst. Evol. Microbiol.">
        <title>The Global Catalogue of Microorganisms (GCM) 10K type strain sequencing project: providing services to taxonomists for standard genome sequencing and annotation.</title>
        <authorList>
            <consortium name="The Broad Institute Genomics Platform"/>
            <consortium name="The Broad Institute Genome Sequencing Center for Infectious Disease"/>
            <person name="Wu L."/>
            <person name="Ma J."/>
        </authorList>
    </citation>
    <scope>NUCLEOTIDE SEQUENCE [LARGE SCALE GENOMIC DNA]</scope>
    <source>
        <strain evidence="10">CGMCC 1.15790</strain>
    </source>
</reference>
<dbReference type="EMBL" id="JBHSPF010000009">
    <property type="protein sequence ID" value="MFC5627621.1"/>
    <property type="molecule type" value="Genomic_DNA"/>
</dbReference>
<feature type="compositionally biased region" description="Acidic residues" evidence="7">
    <location>
        <begin position="111"/>
        <end position="148"/>
    </location>
</feature>
<dbReference type="Proteomes" id="UP001596143">
    <property type="component" value="Unassembled WGS sequence"/>
</dbReference>
<dbReference type="InterPro" id="IPR007759">
    <property type="entry name" value="Asxl_HARE-HTH"/>
</dbReference>
<dbReference type="GO" id="GO:0000428">
    <property type="term" value="C:DNA-directed RNA polymerase complex"/>
    <property type="evidence" value="ECO:0007669"/>
    <property type="project" value="UniProtKB-KW"/>
</dbReference>
<dbReference type="GO" id="GO:0003899">
    <property type="term" value="F:DNA-directed RNA polymerase activity"/>
    <property type="evidence" value="ECO:0007669"/>
    <property type="project" value="UniProtKB-EC"/>
</dbReference>
<evidence type="ECO:0000256" key="4">
    <source>
        <dbReference type="ARBA" id="ARBA00022695"/>
    </source>
</evidence>
<evidence type="ECO:0000256" key="2">
    <source>
        <dbReference type="ARBA" id="ARBA00022478"/>
    </source>
</evidence>
<sequence length="154" mass="17979">MKLSDFTQEQIEEMSALELALILLNEKKDAYDFHDLMNRIAELKELKGEELKNRRTKLFTAMNLDGRFVHLGENHWGLREWYPLDQTNEDLSTTITADDLKDAEEEIVDELGDDLLEDEEKDMELDEVEDDFDELSHDEDTDNSIDDLDAPKDL</sequence>
<keyword evidence="3 6" id="KW-0808">Transferase</keyword>
<dbReference type="HAMAP" id="MF_00357">
    <property type="entry name" value="RNApol_bact_RpoE"/>
    <property type="match status" value="1"/>
</dbReference>
<comment type="similarity">
    <text evidence="1 6">Belongs to the RpoE family.</text>
</comment>
<evidence type="ECO:0000256" key="1">
    <source>
        <dbReference type="ARBA" id="ARBA00009828"/>
    </source>
</evidence>
<evidence type="ECO:0000256" key="5">
    <source>
        <dbReference type="ARBA" id="ARBA00023163"/>
    </source>
</evidence>
<dbReference type="PROSITE" id="PS51913">
    <property type="entry name" value="HTH_HARE"/>
    <property type="match status" value="1"/>
</dbReference>
<evidence type="ECO:0000313" key="10">
    <source>
        <dbReference type="Proteomes" id="UP001596143"/>
    </source>
</evidence>
<accession>A0ABW0U2J5</accession>
<evidence type="ECO:0000256" key="7">
    <source>
        <dbReference type="SAM" id="MobiDB-lite"/>
    </source>
</evidence>
<evidence type="ECO:0000259" key="8">
    <source>
        <dbReference type="PROSITE" id="PS51913"/>
    </source>
</evidence>
<keyword evidence="4 6" id="KW-0548">Nucleotidyltransferase</keyword>
<evidence type="ECO:0000256" key="3">
    <source>
        <dbReference type="ARBA" id="ARBA00022679"/>
    </source>
</evidence>
<dbReference type="InterPro" id="IPR038087">
    <property type="entry name" value="RNAP_delta_N_dom_sf"/>
</dbReference>
<keyword evidence="2 6" id="KW-0240">DNA-directed RNA polymerase</keyword>